<sequence length="34" mass="4126">MANLQCLIPTHQPRVTDHIEQIKDMITQVFFFFY</sequence>
<dbReference type="EMBL" id="GGEC01027825">
    <property type="protein sequence ID" value="MBX08309.1"/>
    <property type="molecule type" value="Transcribed_RNA"/>
</dbReference>
<proteinExistence type="predicted"/>
<protein>
    <submittedName>
        <fullName evidence="1">CysteinetRNA ligase cytoplasmic-like</fullName>
    </submittedName>
</protein>
<name>A0A2P2KRF4_RHIMU</name>
<organism evidence="1">
    <name type="scientific">Rhizophora mucronata</name>
    <name type="common">Asiatic mangrove</name>
    <dbReference type="NCBI Taxonomy" id="61149"/>
    <lineage>
        <taxon>Eukaryota</taxon>
        <taxon>Viridiplantae</taxon>
        <taxon>Streptophyta</taxon>
        <taxon>Embryophyta</taxon>
        <taxon>Tracheophyta</taxon>
        <taxon>Spermatophyta</taxon>
        <taxon>Magnoliopsida</taxon>
        <taxon>eudicotyledons</taxon>
        <taxon>Gunneridae</taxon>
        <taxon>Pentapetalae</taxon>
        <taxon>rosids</taxon>
        <taxon>fabids</taxon>
        <taxon>Malpighiales</taxon>
        <taxon>Rhizophoraceae</taxon>
        <taxon>Rhizophora</taxon>
    </lineage>
</organism>
<accession>A0A2P2KRF4</accession>
<dbReference type="AlphaFoldDB" id="A0A2P2KRF4"/>
<evidence type="ECO:0000313" key="1">
    <source>
        <dbReference type="EMBL" id="MBX08309.1"/>
    </source>
</evidence>
<reference evidence="1" key="1">
    <citation type="submission" date="2018-02" db="EMBL/GenBank/DDBJ databases">
        <title>Rhizophora mucronata_Transcriptome.</title>
        <authorList>
            <person name="Meera S.P."/>
            <person name="Sreeshan A."/>
            <person name="Augustine A."/>
        </authorList>
    </citation>
    <scope>NUCLEOTIDE SEQUENCE</scope>
    <source>
        <tissue evidence="1">Leaf</tissue>
    </source>
</reference>
<dbReference type="GO" id="GO:0016874">
    <property type="term" value="F:ligase activity"/>
    <property type="evidence" value="ECO:0007669"/>
    <property type="project" value="UniProtKB-KW"/>
</dbReference>
<keyword evidence="1" id="KW-0436">Ligase</keyword>